<dbReference type="PANTHER" id="PTHR22946">
    <property type="entry name" value="DIENELACTONE HYDROLASE DOMAIN-CONTAINING PROTEIN-RELATED"/>
    <property type="match status" value="1"/>
</dbReference>
<comment type="caution">
    <text evidence="3">The sequence shown here is derived from an EMBL/GenBank/DDBJ whole genome shotgun (WGS) entry which is preliminary data.</text>
</comment>
<dbReference type="Pfam" id="PF00326">
    <property type="entry name" value="Peptidase_S9"/>
    <property type="match status" value="1"/>
</dbReference>
<evidence type="ECO:0000313" key="4">
    <source>
        <dbReference type="Proteomes" id="UP000233343"/>
    </source>
</evidence>
<dbReference type="GO" id="GO:0006508">
    <property type="term" value="P:proteolysis"/>
    <property type="evidence" value="ECO:0007669"/>
    <property type="project" value="InterPro"/>
</dbReference>
<dbReference type="InterPro" id="IPR001375">
    <property type="entry name" value="Peptidase_S9_cat"/>
</dbReference>
<evidence type="ECO:0000313" key="3">
    <source>
        <dbReference type="EMBL" id="PKG26715.1"/>
    </source>
</evidence>
<evidence type="ECO:0000256" key="1">
    <source>
        <dbReference type="ARBA" id="ARBA00022801"/>
    </source>
</evidence>
<dbReference type="AlphaFoldDB" id="A0A2N0ZB55"/>
<dbReference type="GO" id="GO:0008236">
    <property type="term" value="F:serine-type peptidase activity"/>
    <property type="evidence" value="ECO:0007669"/>
    <property type="project" value="InterPro"/>
</dbReference>
<evidence type="ECO:0000259" key="2">
    <source>
        <dbReference type="Pfam" id="PF00326"/>
    </source>
</evidence>
<dbReference type="GO" id="GO:0052689">
    <property type="term" value="F:carboxylic ester hydrolase activity"/>
    <property type="evidence" value="ECO:0007669"/>
    <property type="project" value="UniProtKB-ARBA"/>
</dbReference>
<dbReference type="InterPro" id="IPR029058">
    <property type="entry name" value="AB_hydrolase_fold"/>
</dbReference>
<proteinExistence type="predicted"/>
<organism evidence="3 4">
    <name type="scientific">Cytobacillus horneckiae</name>
    <dbReference type="NCBI Taxonomy" id="549687"/>
    <lineage>
        <taxon>Bacteria</taxon>
        <taxon>Bacillati</taxon>
        <taxon>Bacillota</taxon>
        <taxon>Bacilli</taxon>
        <taxon>Bacillales</taxon>
        <taxon>Bacillaceae</taxon>
        <taxon>Cytobacillus</taxon>
    </lineage>
</organism>
<sequence>MITINNEKINNIPVLHISDSAKSEQKLPLILFVHGFSSAKEHNLHYAYLMAENGFRVILPEALYHGERDEGLSEGAMQLHFWDIIINTISELETIKDSYVKAGLADEDRIGIAGTSMGGIVTLGALTQYKWIKSAVSLMGMPYYEKFALAQIDMLKKDGVEIPLNEEELEHLMEKIRQLDISMQQDKLAGRPLLFWHGKKDATVPFAPTYDFYETVKPLYADTPERFQFIADERAGHKVSREGLLQTVQWFETYL</sequence>
<dbReference type="RefSeq" id="WP_066196171.1">
    <property type="nucleotide sequence ID" value="NZ_JARMMB010000009.1"/>
</dbReference>
<gene>
    <name evidence="3" type="ORF">CWS20_22300</name>
</gene>
<accession>A0A2N0ZB55</accession>
<name>A0A2N0ZB55_9BACI</name>
<dbReference type="Gene3D" id="3.40.50.1820">
    <property type="entry name" value="alpha/beta hydrolase"/>
    <property type="match status" value="1"/>
</dbReference>
<dbReference type="PANTHER" id="PTHR22946:SF9">
    <property type="entry name" value="POLYKETIDE TRANSFERASE AF380"/>
    <property type="match status" value="1"/>
</dbReference>
<protein>
    <submittedName>
        <fullName evidence="3">Esterase</fullName>
    </submittedName>
</protein>
<feature type="domain" description="Peptidase S9 prolyl oligopeptidase catalytic" evidence="2">
    <location>
        <begin position="87"/>
        <end position="251"/>
    </location>
</feature>
<keyword evidence="1" id="KW-0378">Hydrolase</keyword>
<keyword evidence="4" id="KW-1185">Reference proteome</keyword>
<dbReference type="SUPFAM" id="SSF53474">
    <property type="entry name" value="alpha/beta-Hydrolases"/>
    <property type="match status" value="1"/>
</dbReference>
<dbReference type="Proteomes" id="UP000233343">
    <property type="component" value="Unassembled WGS sequence"/>
</dbReference>
<reference evidence="3 4" key="1">
    <citation type="journal article" date="2010" name="Int. J. Syst. Evol. Microbiol.">
        <title>Bacillus horneckiae sp. nov., isolated from a spacecraft-assembly clean room.</title>
        <authorList>
            <person name="Vaishampayan P."/>
            <person name="Probst A."/>
            <person name="Krishnamurthi S."/>
            <person name="Ghosh S."/>
            <person name="Osman S."/>
            <person name="McDowall A."/>
            <person name="Ruckmani A."/>
            <person name="Mayilraj S."/>
            <person name="Venkateswaran K."/>
        </authorList>
    </citation>
    <scope>NUCLEOTIDE SEQUENCE [LARGE SCALE GENOMIC DNA]</scope>
    <source>
        <strain evidence="4">1PO1SC</strain>
    </source>
</reference>
<dbReference type="InterPro" id="IPR050261">
    <property type="entry name" value="FrsA_esterase"/>
</dbReference>
<dbReference type="EMBL" id="PISD01000059">
    <property type="protein sequence ID" value="PKG26715.1"/>
    <property type="molecule type" value="Genomic_DNA"/>
</dbReference>